<dbReference type="Proteomes" id="UP000030588">
    <property type="component" value="Unassembled WGS sequence"/>
</dbReference>
<protein>
    <submittedName>
        <fullName evidence="1">Uncharacterized protein</fullName>
    </submittedName>
</protein>
<accession>A0A0A6VA39</accession>
<organism evidence="1 2">
    <name type="scientific">Heyndrickxia ginsengihumi</name>
    <dbReference type="NCBI Taxonomy" id="363870"/>
    <lineage>
        <taxon>Bacteria</taxon>
        <taxon>Bacillati</taxon>
        <taxon>Bacillota</taxon>
        <taxon>Bacilli</taxon>
        <taxon>Bacillales</taxon>
        <taxon>Bacillaceae</taxon>
        <taxon>Heyndrickxia</taxon>
    </lineage>
</organism>
<name>A0A0A6VA39_9BACI</name>
<reference evidence="1 2" key="1">
    <citation type="submission" date="2014-10" db="EMBL/GenBank/DDBJ databases">
        <title>Draft genome of phytase producing Bacillus ginsengihumi strain M2.11.</title>
        <authorList>
            <person name="Toymentseva A."/>
            <person name="Boulygina E.A."/>
            <person name="Kazakov S.V."/>
            <person name="Kayumov I."/>
            <person name="Suleimanova A.D."/>
            <person name="Mardanova A.M."/>
            <person name="Maria S.N."/>
            <person name="Sergey M.Y."/>
            <person name="Sharipova M.R."/>
        </authorList>
    </citation>
    <scope>NUCLEOTIDE SEQUENCE [LARGE SCALE GENOMIC DNA]</scope>
    <source>
        <strain evidence="1 2">M2.11</strain>
    </source>
</reference>
<dbReference type="EMBL" id="JRUN01000032">
    <property type="protein sequence ID" value="KHD85085.1"/>
    <property type="molecule type" value="Genomic_DNA"/>
</dbReference>
<sequence length="102" mass="11767">MISLRIPAEDDNVIQELANYEVELLPGPNKRNSGCHQKGVKEYKKEPKLLPKSPLSLVVINSNKWINDENHLQNYCISVTVEHTQDIKLYNEIRTTIQRRVG</sequence>
<evidence type="ECO:0000313" key="2">
    <source>
        <dbReference type="Proteomes" id="UP000030588"/>
    </source>
</evidence>
<gene>
    <name evidence="1" type="ORF">NG54_11325</name>
</gene>
<comment type="caution">
    <text evidence="1">The sequence shown here is derived from an EMBL/GenBank/DDBJ whole genome shotgun (WGS) entry which is preliminary data.</text>
</comment>
<dbReference type="OrthoDB" id="2908642at2"/>
<proteinExistence type="predicted"/>
<evidence type="ECO:0000313" key="1">
    <source>
        <dbReference type="EMBL" id="KHD85085.1"/>
    </source>
</evidence>
<dbReference type="RefSeq" id="WP_025731583.1">
    <property type="nucleotide sequence ID" value="NZ_JAMAUG010000004.1"/>
</dbReference>
<dbReference type="AlphaFoldDB" id="A0A0A6VA39"/>